<evidence type="ECO:0000256" key="2">
    <source>
        <dbReference type="ARBA" id="ARBA00022917"/>
    </source>
</evidence>
<dbReference type="EC" id="4.2.-.-" evidence="4"/>
<dbReference type="Pfam" id="PF04073">
    <property type="entry name" value="tRNA_edit"/>
    <property type="match status" value="1"/>
</dbReference>
<proteinExistence type="inferred from homology"/>
<dbReference type="Proteomes" id="UP001500051">
    <property type="component" value="Unassembled WGS sequence"/>
</dbReference>
<keyword evidence="2 4" id="KW-0648">Protein biosynthesis</keyword>
<evidence type="ECO:0000256" key="3">
    <source>
        <dbReference type="ARBA" id="ARBA00023239"/>
    </source>
</evidence>
<dbReference type="PANTHER" id="PTHR30411:SF0">
    <property type="entry name" value="CYS-TRNA(PRO)_CYS-TRNA(CYS) DEACYLASE YBAK"/>
    <property type="match status" value="1"/>
</dbReference>
<dbReference type="PIRSF" id="PIRSF006181">
    <property type="entry name" value="EbsC_YbaK"/>
    <property type="match status" value="1"/>
</dbReference>
<dbReference type="PANTHER" id="PTHR30411">
    <property type="entry name" value="CYTOPLASMIC PROTEIN"/>
    <property type="match status" value="1"/>
</dbReference>
<comment type="caution">
    <text evidence="6">The sequence shown here is derived from an EMBL/GenBank/DDBJ whole genome shotgun (WGS) entry which is preliminary data.</text>
</comment>
<dbReference type="InterPro" id="IPR004369">
    <property type="entry name" value="Prolyl-tRNA_editing_YbaK/EbsC"/>
</dbReference>
<reference evidence="7" key="1">
    <citation type="journal article" date="2019" name="Int. J. Syst. Evol. Microbiol.">
        <title>The Global Catalogue of Microorganisms (GCM) 10K type strain sequencing project: providing services to taxonomists for standard genome sequencing and annotation.</title>
        <authorList>
            <consortium name="The Broad Institute Genomics Platform"/>
            <consortium name="The Broad Institute Genome Sequencing Center for Infectious Disease"/>
            <person name="Wu L."/>
            <person name="Ma J."/>
        </authorList>
    </citation>
    <scope>NUCLEOTIDE SEQUENCE [LARGE SCALE GENOMIC DNA]</scope>
    <source>
        <strain evidence="7">JCM 16548</strain>
    </source>
</reference>
<gene>
    <name evidence="6" type="primary">ybaK</name>
    <name evidence="6" type="ORF">GCM10022204_39070</name>
</gene>
<dbReference type="RefSeq" id="WP_344814136.1">
    <property type="nucleotide sequence ID" value="NZ_BAAAYX010000020.1"/>
</dbReference>
<dbReference type="InterPro" id="IPR007214">
    <property type="entry name" value="YbaK/aa-tRNA-synth-assoc-dom"/>
</dbReference>
<evidence type="ECO:0000313" key="7">
    <source>
        <dbReference type="Proteomes" id="UP001500051"/>
    </source>
</evidence>
<evidence type="ECO:0000256" key="4">
    <source>
        <dbReference type="PIRNR" id="PIRNR006181"/>
    </source>
</evidence>
<accession>A0ABP7EDF0</accession>
<dbReference type="NCBIfam" id="TIGR00011">
    <property type="entry name" value="YbaK_EbsC"/>
    <property type="match status" value="1"/>
</dbReference>
<evidence type="ECO:0000259" key="5">
    <source>
        <dbReference type="Pfam" id="PF04073"/>
    </source>
</evidence>
<name>A0ABP7EDF0_9ACTN</name>
<sequence length="165" mass="17098">MAKRSKQHAHGATPATTALVEAGITFTLHPYEHQDGTTGFGEEAARALGVDESQMFKTLVVDVGGKLVVAVIPVAQQLDLKALAAAFDAKKATMADPTHAARSTGYVVGGISPVGQRTPLPTVVDASADDFATVFVSAGRRGLQVELAPADLQKITKARSIGVAH</sequence>
<dbReference type="CDD" id="cd00002">
    <property type="entry name" value="YbaK_deacylase"/>
    <property type="match status" value="1"/>
</dbReference>
<evidence type="ECO:0000256" key="1">
    <source>
        <dbReference type="ARBA" id="ARBA00009798"/>
    </source>
</evidence>
<dbReference type="EMBL" id="BAAAYX010000020">
    <property type="protein sequence ID" value="GAA3715691.1"/>
    <property type="molecule type" value="Genomic_DNA"/>
</dbReference>
<dbReference type="InterPro" id="IPR036754">
    <property type="entry name" value="YbaK/aa-tRNA-synt-asso_dom_sf"/>
</dbReference>
<feature type="domain" description="YbaK/aminoacyl-tRNA synthetase-associated" evidence="5">
    <location>
        <begin position="42"/>
        <end position="155"/>
    </location>
</feature>
<evidence type="ECO:0000313" key="6">
    <source>
        <dbReference type="EMBL" id="GAA3715691.1"/>
    </source>
</evidence>
<dbReference type="Gene3D" id="3.90.960.10">
    <property type="entry name" value="YbaK/aminoacyl-tRNA synthetase-associated domain"/>
    <property type="match status" value="1"/>
</dbReference>
<dbReference type="SUPFAM" id="SSF55826">
    <property type="entry name" value="YbaK/ProRS associated domain"/>
    <property type="match status" value="1"/>
</dbReference>
<organism evidence="6 7">
    <name type="scientific">Microlunatus aurantiacus</name>
    <dbReference type="NCBI Taxonomy" id="446786"/>
    <lineage>
        <taxon>Bacteria</taxon>
        <taxon>Bacillati</taxon>
        <taxon>Actinomycetota</taxon>
        <taxon>Actinomycetes</taxon>
        <taxon>Propionibacteriales</taxon>
        <taxon>Propionibacteriaceae</taxon>
        <taxon>Microlunatus</taxon>
    </lineage>
</organism>
<keyword evidence="7" id="KW-1185">Reference proteome</keyword>
<keyword evidence="3 4" id="KW-0456">Lyase</keyword>
<protein>
    <recommendedName>
        <fullName evidence="4">Cys-tRNA(Pro)/Cys-tRNA(Cys) deacylase</fullName>
        <ecNumber evidence="4">4.2.-.-</ecNumber>
    </recommendedName>
</protein>
<comment type="similarity">
    <text evidence="1 4">Belongs to the prolyl-tRNA editing family. YbaK/EbsC subfamily.</text>
</comment>